<evidence type="ECO:0000313" key="2">
    <source>
        <dbReference type="Proteomes" id="UP000479000"/>
    </source>
</evidence>
<accession>A0A6H5HBF3</accession>
<protein>
    <submittedName>
        <fullName evidence="1">Uncharacterized protein</fullName>
    </submittedName>
</protein>
<keyword evidence="2" id="KW-1185">Reference proteome</keyword>
<dbReference type="AlphaFoldDB" id="A0A6H5HBF3"/>
<organism evidence="1 2">
    <name type="scientific">Nesidiocoris tenuis</name>
    <dbReference type="NCBI Taxonomy" id="355587"/>
    <lineage>
        <taxon>Eukaryota</taxon>
        <taxon>Metazoa</taxon>
        <taxon>Ecdysozoa</taxon>
        <taxon>Arthropoda</taxon>
        <taxon>Hexapoda</taxon>
        <taxon>Insecta</taxon>
        <taxon>Pterygota</taxon>
        <taxon>Neoptera</taxon>
        <taxon>Paraneoptera</taxon>
        <taxon>Hemiptera</taxon>
        <taxon>Heteroptera</taxon>
        <taxon>Panheteroptera</taxon>
        <taxon>Cimicomorpha</taxon>
        <taxon>Miridae</taxon>
        <taxon>Dicyphina</taxon>
        <taxon>Nesidiocoris</taxon>
    </lineage>
</organism>
<reference evidence="1 2" key="1">
    <citation type="submission" date="2020-02" db="EMBL/GenBank/DDBJ databases">
        <authorList>
            <person name="Ferguson B K."/>
        </authorList>
    </citation>
    <scope>NUCLEOTIDE SEQUENCE [LARGE SCALE GENOMIC DNA]</scope>
</reference>
<dbReference type="Proteomes" id="UP000479000">
    <property type="component" value="Unassembled WGS sequence"/>
</dbReference>
<gene>
    <name evidence="1" type="ORF">NTEN_LOCUS15716</name>
</gene>
<evidence type="ECO:0000313" key="1">
    <source>
        <dbReference type="EMBL" id="CAB0010690.1"/>
    </source>
</evidence>
<dbReference type="EMBL" id="CADCXU010023136">
    <property type="protein sequence ID" value="CAB0010690.1"/>
    <property type="molecule type" value="Genomic_DNA"/>
</dbReference>
<proteinExistence type="predicted"/>
<sequence length="94" mass="11124">MVRLRYMDYEPDLLYRVWELFQLGDWLYLCNLAITQILLEGSSFRLAVGDGSYYSVRLQTIVGVDQPPCNVRKHENSENTWFKRTRQQCKDSGK</sequence>
<name>A0A6H5HBF3_9HEMI</name>